<dbReference type="GO" id="GO:0000976">
    <property type="term" value="F:transcription cis-regulatory region binding"/>
    <property type="evidence" value="ECO:0007669"/>
    <property type="project" value="TreeGrafter"/>
</dbReference>
<dbReference type="PANTHER" id="PTHR37534:SF49">
    <property type="entry name" value="LYSINE BIOSYNTHESIS REGULATORY PROTEIN LYS14"/>
    <property type="match status" value="1"/>
</dbReference>
<evidence type="ECO:0008006" key="6">
    <source>
        <dbReference type="Google" id="ProtNLM"/>
    </source>
</evidence>
<keyword evidence="2" id="KW-0539">Nucleus</keyword>
<evidence type="ECO:0000313" key="5">
    <source>
        <dbReference type="Proteomes" id="UP000799291"/>
    </source>
</evidence>
<gene>
    <name evidence="4" type="ORF">K458DRAFT_490849</name>
</gene>
<comment type="subcellular location">
    <subcellularLocation>
        <location evidence="1">Nucleus</location>
    </subcellularLocation>
</comment>
<protein>
    <recommendedName>
        <fullName evidence="6">Fungal-specific transcription factor domain-containing protein</fullName>
    </recommendedName>
</protein>
<evidence type="ECO:0000256" key="3">
    <source>
        <dbReference type="SAM" id="MobiDB-lite"/>
    </source>
</evidence>
<feature type="region of interest" description="Disordered" evidence="3">
    <location>
        <begin position="162"/>
        <end position="183"/>
    </location>
</feature>
<organism evidence="4 5">
    <name type="scientific">Lentithecium fluviatile CBS 122367</name>
    <dbReference type="NCBI Taxonomy" id="1168545"/>
    <lineage>
        <taxon>Eukaryota</taxon>
        <taxon>Fungi</taxon>
        <taxon>Dikarya</taxon>
        <taxon>Ascomycota</taxon>
        <taxon>Pezizomycotina</taxon>
        <taxon>Dothideomycetes</taxon>
        <taxon>Pleosporomycetidae</taxon>
        <taxon>Pleosporales</taxon>
        <taxon>Massarineae</taxon>
        <taxon>Lentitheciaceae</taxon>
        <taxon>Lentithecium</taxon>
    </lineage>
</organism>
<dbReference type="GO" id="GO:0045944">
    <property type="term" value="P:positive regulation of transcription by RNA polymerase II"/>
    <property type="evidence" value="ECO:0007669"/>
    <property type="project" value="TreeGrafter"/>
</dbReference>
<dbReference type="Proteomes" id="UP000799291">
    <property type="component" value="Unassembled WGS sequence"/>
</dbReference>
<dbReference type="GO" id="GO:0003700">
    <property type="term" value="F:DNA-binding transcription factor activity"/>
    <property type="evidence" value="ECO:0007669"/>
    <property type="project" value="TreeGrafter"/>
</dbReference>
<reference evidence="4" key="1">
    <citation type="journal article" date="2020" name="Stud. Mycol.">
        <title>101 Dothideomycetes genomes: a test case for predicting lifestyles and emergence of pathogens.</title>
        <authorList>
            <person name="Haridas S."/>
            <person name="Albert R."/>
            <person name="Binder M."/>
            <person name="Bloem J."/>
            <person name="Labutti K."/>
            <person name="Salamov A."/>
            <person name="Andreopoulos B."/>
            <person name="Baker S."/>
            <person name="Barry K."/>
            <person name="Bills G."/>
            <person name="Bluhm B."/>
            <person name="Cannon C."/>
            <person name="Castanera R."/>
            <person name="Culley D."/>
            <person name="Daum C."/>
            <person name="Ezra D."/>
            <person name="Gonzalez J."/>
            <person name="Henrissat B."/>
            <person name="Kuo A."/>
            <person name="Liang C."/>
            <person name="Lipzen A."/>
            <person name="Lutzoni F."/>
            <person name="Magnuson J."/>
            <person name="Mondo S."/>
            <person name="Nolan M."/>
            <person name="Ohm R."/>
            <person name="Pangilinan J."/>
            <person name="Park H.-J."/>
            <person name="Ramirez L."/>
            <person name="Alfaro M."/>
            <person name="Sun H."/>
            <person name="Tritt A."/>
            <person name="Yoshinaga Y."/>
            <person name="Zwiers L.-H."/>
            <person name="Turgeon B."/>
            <person name="Goodwin S."/>
            <person name="Spatafora J."/>
            <person name="Crous P."/>
            <person name="Grigoriev I."/>
        </authorList>
    </citation>
    <scope>NUCLEOTIDE SEQUENCE</scope>
    <source>
        <strain evidence="4">CBS 122367</strain>
    </source>
</reference>
<feature type="compositionally biased region" description="Polar residues" evidence="3">
    <location>
        <begin position="173"/>
        <end position="183"/>
    </location>
</feature>
<dbReference type="Pfam" id="PF11951">
    <property type="entry name" value="Fungal_trans_2"/>
    <property type="match status" value="1"/>
</dbReference>
<evidence type="ECO:0000256" key="1">
    <source>
        <dbReference type="ARBA" id="ARBA00004123"/>
    </source>
</evidence>
<dbReference type="OrthoDB" id="3597252at2759"/>
<dbReference type="AlphaFoldDB" id="A0A6G1ILU6"/>
<sequence length="576" mass="64714">MDADRRLVKALEAANDALQHLSMSPDFGCLDCTHIDRLLARVVDLPTEGNQRNSRRNLLVIRQWMITEGPGVVLLEVLGQLYWRLGELNAKQFEKFKTTLQTQQTYLSLIQDTGAVTLVVQRIRHIQRSKADACQDFLCEISDLAGLKVESPMLEMDALRATSSSPFTPPTSVHSFDSSSSQESGYNSLIKYVPDTSAWCDMEQLLLDFYINGLCPGRTASTTSNTYLTLLQTAQTCESTRYAILSLSAFYIREYLPSERERWHQAELYYSSQALQALAQQISTGDNYEAALATAMLLMHHSAVDEPNDASLCWSCHANIFEIVPTDLVNPTSDPATFMRTQLVLARTAQTSFALQNTQLTSLETKNWYEGMAPSETQKICAITGISPQLLFIISSINSLAIEDGPNKLMYAQLQEQQLQNLRQWSAELPGDAQDVMLATAEAFRLAALIYVRCRLYGFTRFNPAVMELNDALTAVLLSIPVKGNLYTATYPVWPLFIAAVTANSDKRDRLYQRVVPIREGDKNTLPAVLKRISGMRIWLQNQDATQQRRDGWWEDMLQPSNSTTDVPFNRLLCLG</sequence>
<keyword evidence="5" id="KW-1185">Reference proteome</keyword>
<name>A0A6G1ILU6_9PLEO</name>
<dbReference type="GO" id="GO:0005634">
    <property type="term" value="C:nucleus"/>
    <property type="evidence" value="ECO:0007669"/>
    <property type="project" value="UniProtKB-SubCell"/>
</dbReference>
<dbReference type="PANTHER" id="PTHR37534">
    <property type="entry name" value="TRANSCRIPTIONAL ACTIVATOR PROTEIN UGA3"/>
    <property type="match status" value="1"/>
</dbReference>
<proteinExistence type="predicted"/>
<dbReference type="EMBL" id="MU005607">
    <property type="protein sequence ID" value="KAF2678960.1"/>
    <property type="molecule type" value="Genomic_DNA"/>
</dbReference>
<accession>A0A6G1ILU6</accession>
<evidence type="ECO:0000256" key="2">
    <source>
        <dbReference type="ARBA" id="ARBA00023242"/>
    </source>
</evidence>
<evidence type="ECO:0000313" key="4">
    <source>
        <dbReference type="EMBL" id="KAF2678960.1"/>
    </source>
</evidence>
<feature type="compositionally biased region" description="Low complexity" evidence="3">
    <location>
        <begin position="162"/>
        <end position="172"/>
    </location>
</feature>
<dbReference type="InterPro" id="IPR021858">
    <property type="entry name" value="Fun_TF"/>
</dbReference>